<dbReference type="OrthoDB" id="1938519at2759"/>
<evidence type="ECO:0000313" key="4">
    <source>
        <dbReference type="RefSeq" id="XP_031381907.1"/>
    </source>
</evidence>
<reference evidence="4" key="2">
    <citation type="submission" date="2025-08" db="UniProtKB">
        <authorList>
            <consortium name="RefSeq"/>
        </authorList>
    </citation>
    <scope>IDENTIFICATION</scope>
    <source>
        <tissue evidence="4">Leaf</tissue>
    </source>
</reference>
<dbReference type="Proteomes" id="UP000515151">
    <property type="component" value="Chromosome 1"/>
</dbReference>
<reference evidence="3" key="1">
    <citation type="journal article" date="2020" name="Plant Biotechnol. J.">
        <title>The pomegranate (Punica granatum L.) draft genome dissects genetic divergence between soft- and hard-seeded cultivars.</title>
        <authorList>
            <person name="Luo X."/>
            <person name="Li H."/>
            <person name="Wu Z."/>
            <person name="Yao W."/>
            <person name="Zhao P."/>
            <person name="Cao D."/>
            <person name="Yu H."/>
            <person name="Li K."/>
            <person name="Poudel K."/>
            <person name="Zhao D."/>
            <person name="Zhang F."/>
            <person name="Xia X."/>
            <person name="Chen L."/>
            <person name="Wang Q."/>
            <person name="Jing D."/>
            <person name="Cao S."/>
        </authorList>
    </citation>
    <scope>NUCLEOTIDE SEQUENCE [LARGE SCALE GENOMIC DNA]</scope>
    <source>
        <strain evidence="3">cv. Tunisia</strain>
    </source>
</reference>
<evidence type="ECO:0000256" key="2">
    <source>
        <dbReference type="SAM" id="SignalP"/>
    </source>
</evidence>
<dbReference type="RefSeq" id="XP_031381907.1">
    <property type="nucleotide sequence ID" value="XM_031526047.1"/>
</dbReference>
<keyword evidence="2" id="KW-0732">Signal</keyword>
<keyword evidence="3" id="KW-1185">Reference proteome</keyword>
<protein>
    <submittedName>
        <fullName evidence="4">Uncharacterized protein LOC116196365</fullName>
    </submittedName>
</protein>
<feature type="chain" id="PRO_5027685761" evidence="2">
    <location>
        <begin position="25"/>
        <end position="103"/>
    </location>
</feature>
<accession>A0A6P8CDB2</accession>
<feature type="region of interest" description="Disordered" evidence="1">
    <location>
        <begin position="39"/>
        <end position="103"/>
    </location>
</feature>
<name>A0A6P8CDB2_PUNGR</name>
<feature type="compositionally biased region" description="Basic and acidic residues" evidence="1">
    <location>
        <begin position="39"/>
        <end position="55"/>
    </location>
</feature>
<organism evidence="3 4">
    <name type="scientific">Punica granatum</name>
    <name type="common">Pomegranate</name>
    <dbReference type="NCBI Taxonomy" id="22663"/>
    <lineage>
        <taxon>Eukaryota</taxon>
        <taxon>Viridiplantae</taxon>
        <taxon>Streptophyta</taxon>
        <taxon>Embryophyta</taxon>
        <taxon>Tracheophyta</taxon>
        <taxon>Spermatophyta</taxon>
        <taxon>Magnoliopsida</taxon>
        <taxon>eudicotyledons</taxon>
        <taxon>Gunneridae</taxon>
        <taxon>Pentapetalae</taxon>
        <taxon>rosids</taxon>
        <taxon>malvids</taxon>
        <taxon>Myrtales</taxon>
        <taxon>Lythraceae</taxon>
        <taxon>Punica</taxon>
    </lineage>
</organism>
<dbReference type="PANTHER" id="PTHR37249">
    <property type="entry name" value="OS03G0206201 PROTEIN"/>
    <property type="match status" value="1"/>
</dbReference>
<gene>
    <name evidence="4" type="primary">LOC116196365</name>
</gene>
<feature type="compositionally biased region" description="Pro residues" evidence="1">
    <location>
        <begin position="89"/>
        <end position="103"/>
    </location>
</feature>
<dbReference type="GeneID" id="116196365"/>
<evidence type="ECO:0000256" key="1">
    <source>
        <dbReference type="SAM" id="MobiDB-lite"/>
    </source>
</evidence>
<proteinExistence type="predicted"/>
<dbReference type="PANTHER" id="PTHR37249:SF3">
    <property type="entry name" value="OS03G0206201 PROTEIN"/>
    <property type="match status" value="1"/>
</dbReference>
<evidence type="ECO:0000313" key="3">
    <source>
        <dbReference type="Proteomes" id="UP000515151"/>
    </source>
</evidence>
<dbReference type="AlphaFoldDB" id="A0A6P8CDB2"/>
<sequence length="103" mass="11013">MKLPLAVAAASFLLILFGVSYSSGAVDLPRHVDVTASRRELKENSFGHHPEHKSNAGDMDLDDYHRIDPSPSSKAIQPGPIQHGTPLMPFIPEPSPPSPPAPG</sequence>
<feature type="signal peptide" evidence="2">
    <location>
        <begin position="1"/>
        <end position="24"/>
    </location>
</feature>